<sequence length="103" mass="10697">MVVLSVLYPATAGARFDQAYYDETHAPLVKEAFGPTGLTEMKVFKGLSAVDGGPAPFVLMAHLTFESPEALAASMGGPRAPEVMGDVANFTDIAPVIQVSALG</sequence>
<dbReference type="InterPro" id="IPR009799">
    <property type="entry name" value="EthD_dom"/>
</dbReference>
<dbReference type="AlphaFoldDB" id="B0T783"/>
<dbReference type="HOGENOM" id="CLU_115019_1_0_5"/>
<dbReference type="KEGG" id="cak:Caul_3594"/>
<dbReference type="STRING" id="366602.Caul_3594"/>
<protein>
    <submittedName>
        <fullName evidence="2">Ethyl tert-butyl ether degradation EthD</fullName>
    </submittedName>
</protein>
<dbReference type="Pfam" id="PF07110">
    <property type="entry name" value="EthD"/>
    <property type="match status" value="1"/>
</dbReference>
<proteinExistence type="predicted"/>
<dbReference type="Gene3D" id="3.30.70.100">
    <property type="match status" value="1"/>
</dbReference>
<dbReference type="PANTHER" id="PTHR40260">
    <property type="entry name" value="BLR8190 PROTEIN"/>
    <property type="match status" value="1"/>
</dbReference>
<feature type="domain" description="EthD" evidence="1">
    <location>
        <begin position="18"/>
        <end position="92"/>
    </location>
</feature>
<gene>
    <name evidence="2" type="ordered locus">Caul_3594</name>
</gene>
<dbReference type="PANTHER" id="PTHR40260:SF2">
    <property type="entry name" value="BLR8190 PROTEIN"/>
    <property type="match status" value="1"/>
</dbReference>
<name>B0T783_CAUSK</name>
<reference evidence="2" key="1">
    <citation type="submission" date="2008-01" db="EMBL/GenBank/DDBJ databases">
        <title>Complete sequence of chromosome of Caulobacter sp. K31.</title>
        <authorList>
            <consortium name="US DOE Joint Genome Institute"/>
            <person name="Copeland A."/>
            <person name="Lucas S."/>
            <person name="Lapidus A."/>
            <person name="Barry K."/>
            <person name="Glavina del Rio T."/>
            <person name="Dalin E."/>
            <person name="Tice H."/>
            <person name="Pitluck S."/>
            <person name="Bruce D."/>
            <person name="Goodwin L."/>
            <person name="Thompson L.S."/>
            <person name="Brettin T."/>
            <person name="Detter J.C."/>
            <person name="Han C."/>
            <person name="Schmutz J."/>
            <person name="Larimer F."/>
            <person name="Land M."/>
            <person name="Hauser L."/>
            <person name="Kyrpides N."/>
            <person name="Kim E."/>
            <person name="Stephens C."/>
            <person name="Richardson P."/>
        </authorList>
    </citation>
    <scope>NUCLEOTIDE SEQUENCE [LARGE SCALE GENOMIC DNA]</scope>
    <source>
        <strain evidence="2">K31</strain>
    </source>
</reference>
<dbReference type="NCBIfam" id="TIGR02118">
    <property type="entry name" value="EthD family reductase"/>
    <property type="match status" value="1"/>
</dbReference>
<dbReference type="GO" id="GO:0016491">
    <property type="term" value="F:oxidoreductase activity"/>
    <property type="evidence" value="ECO:0007669"/>
    <property type="project" value="InterPro"/>
</dbReference>
<evidence type="ECO:0000313" key="2">
    <source>
        <dbReference type="EMBL" id="ABZ72721.1"/>
    </source>
</evidence>
<accession>B0T783</accession>
<dbReference type="EMBL" id="CP000927">
    <property type="protein sequence ID" value="ABZ72721.1"/>
    <property type="molecule type" value="Genomic_DNA"/>
</dbReference>
<organism evidence="2">
    <name type="scientific">Caulobacter sp. (strain K31)</name>
    <dbReference type="NCBI Taxonomy" id="366602"/>
    <lineage>
        <taxon>Bacteria</taxon>
        <taxon>Pseudomonadati</taxon>
        <taxon>Pseudomonadota</taxon>
        <taxon>Alphaproteobacteria</taxon>
        <taxon>Caulobacterales</taxon>
        <taxon>Caulobacteraceae</taxon>
        <taxon>Caulobacter</taxon>
    </lineage>
</organism>
<dbReference type="OrthoDB" id="5343971at2"/>
<dbReference type="InterPro" id="IPR011008">
    <property type="entry name" value="Dimeric_a/b-barrel"/>
</dbReference>
<dbReference type="SUPFAM" id="SSF54909">
    <property type="entry name" value="Dimeric alpha+beta barrel"/>
    <property type="match status" value="1"/>
</dbReference>
<dbReference type="eggNOG" id="ENOG5032S97">
    <property type="taxonomic scope" value="Bacteria"/>
</dbReference>
<evidence type="ECO:0000259" key="1">
    <source>
        <dbReference type="Pfam" id="PF07110"/>
    </source>
</evidence>